<protein>
    <submittedName>
        <fullName evidence="3">YARHG domain-containing protein</fullName>
    </submittedName>
</protein>
<evidence type="ECO:0000256" key="1">
    <source>
        <dbReference type="SAM" id="Coils"/>
    </source>
</evidence>
<keyword evidence="4" id="KW-1185">Reference proteome</keyword>
<proteinExistence type="predicted"/>
<dbReference type="EMBL" id="JAMDHA010000041">
    <property type="protein sequence ID" value="MDD1011280.1"/>
    <property type="molecule type" value="Genomic_DNA"/>
</dbReference>
<dbReference type="InterPro" id="IPR025582">
    <property type="entry name" value="YARHG_dom"/>
</dbReference>
<evidence type="ECO:0000259" key="2">
    <source>
        <dbReference type="SMART" id="SM01324"/>
    </source>
</evidence>
<dbReference type="AlphaFoldDB" id="A0A9X4HCP4"/>
<dbReference type="InterPro" id="IPR038434">
    <property type="entry name" value="YARHG_sf"/>
</dbReference>
<dbReference type="SMART" id="SM01324">
    <property type="entry name" value="YARHG"/>
    <property type="match status" value="1"/>
</dbReference>
<dbReference type="Gene3D" id="1.20.58.1690">
    <property type="match status" value="1"/>
</dbReference>
<dbReference type="Proteomes" id="UP001148185">
    <property type="component" value="Unassembled WGS sequence"/>
</dbReference>
<accession>A0A9X4HCP4</accession>
<organism evidence="3 4">
    <name type="scientific">Pseudomonas shahriarae</name>
    <dbReference type="NCBI Taxonomy" id="2745512"/>
    <lineage>
        <taxon>Bacteria</taxon>
        <taxon>Pseudomonadati</taxon>
        <taxon>Pseudomonadota</taxon>
        <taxon>Gammaproteobacteria</taxon>
        <taxon>Pseudomonadales</taxon>
        <taxon>Pseudomonadaceae</taxon>
        <taxon>Pseudomonas</taxon>
    </lineage>
</organism>
<gene>
    <name evidence="3" type="ORF">M5G27_27805</name>
</gene>
<comment type="caution">
    <text evidence="3">The sequence shown here is derived from an EMBL/GenBank/DDBJ whole genome shotgun (WGS) entry which is preliminary data.</text>
</comment>
<evidence type="ECO:0000313" key="4">
    <source>
        <dbReference type="Proteomes" id="UP001148185"/>
    </source>
</evidence>
<reference evidence="3 4" key="1">
    <citation type="submission" date="2022-05" db="EMBL/GenBank/DDBJ databases">
        <title>Novel Pseudomonas spp. Isolated from a Rainbow Trout Aquaculture Facility.</title>
        <authorList>
            <person name="Testerman T."/>
            <person name="Graf J."/>
        </authorList>
    </citation>
    <scope>NUCLEOTIDE SEQUENCE [LARGE SCALE GENOMIC DNA]</scope>
    <source>
        <strain evidence="3 4">ID1042</strain>
    </source>
</reference>
<evidence type="ECO:0000313" key="3">
    <source>
        <dbReference type="EMBL" id="MDD1011280.1"/>
    </source>
</evidence>
<keyword evidence="1" id="KW-0175">Coiled coil</keyword>
<sequence length="993" mass="109497">MAFLAAIAHFDSIEKRSRVPTSRSGVVRCINRRCARAMTCFFLISVLAGIPAQNSLAFSLDTHLYIATKVLDDALTGSISVCAGEALASAKPGSQCAKRYPIPPTTLEALKGNPNAYLAGALGPDVFPDFITSQVTIHPGLKDGWGTDDFLRHLLANAGGGADLAWVSGFLSHASSDVFAHSWVNHYAGGIFDIAEHSDSNEIEVRHFVLERYIADRTPRIWSKYAAIPEAPNEFVADQLMLANPVSLQFKKVIKVTGHVVAIEVLHENVQKVYEDALAISKTINDIGLKKLQPLEIAKGNLKLAEEGLKLAGKGLEESENVLKHRDELIEAAGRSLLDAAKIIDENPGLITGWRQQIEVAKNSINLQESGLEGLRDAARAAKNLVDDAQRVLDATGATICSKWGWLGDLLCSTNPAYRSAQTTLNIAREAFNAKQNVLNEALSVIDGFKKLIKDLESKIVEAEQAIANARIAQRTVGLQLEADRAQRKLDMEAVKFTRKRVEEATKLAQQSQQDLDRLTKDLAPVVDLLARYNPIVLFLQHWAADIRRASVAFSKSSQGVAVHLLTAEEGSALDPYFKWYECWSPVLGAVPSEVPQTVCTAKDIYTDLHDKLTTEINQVVDSLGSLGWLIAPNIKVQQEFEKKVKKPLEKEVRKAVSRAGGEIAAFLYNPQLKVLIELITSKERISDARLNDIYARDESKSRLLEIPDAAERVRRDAGLVLESDTISEDRFAALYDAIVLSKLALLDAFALNAVYNDLMVEANPQAQPRKLFAETPGQPFSILLRAVSSIDGNHQWQAVGLPYPVSTGAVSGWPSKSRFGRSGYAGAQSGFLLWGDPNAREAVFKRLFRGPLSPGMDALPAIVANYQFPSCERYPFPSTTKPDGSEATYDTTCRLMLGAVDNRGEYPVLSERVIKSRDLAQLSPWALRVARNEIFARHGYKFGPDELVRHFSAQPWYAPSDIPIPELVENLTRTEWRNISLIQQAELRTKRR</sequence>
<dbReference type="RefSeq" id="WP_273878279.1">
    <property type="nucleotide sequence ID" value="NZ_JAMDHA010000041.1"/>
</dbReference>
<dbReference type="Pfam" id="PF13308">
    <property type="entry name" value="YARHG"/>
    <property type="match status" value="1"/>
</dbReference>
<feature type="coiled-coil region" evidence="1">
    <location>
        <begin position="439"/>
        <end position="522"/>
    </location>
</feature>
<name>A0A9X4HCP4_9PSED</name>
<feature type="domain" description="YARHG" evidence="2">
    <location>
        <begin position="903"/>
        <end position="988"/>
    </location>
</feature>